<dbReference type="Proteomes" id="UP001153620">
    <property type="component" value="Chromosome 1"/>
</dbReference>
<evidence type="ECO:0000313" key="2">
    <source>
        <dbReference type="Proteomes" id="UP001153620"/>
    </source>
</evidence>
<dbReference type="EMBL" id="OU895877">
    <property type="protein sequence ID" value="CAG9797671.1"/>
    <property type="molecule type" value="Genomic_DNA"/>
</dbReference>
<reference evidence="1" key="2">
    <citation type="submission" date="2022-10" db="EMBL/GenBank/DDBJ databases">
        <authorList>
            <consortium name="ENA_rothamsted_submissions"/>
            <consortium name="culmorum"/>
            <person name="King R."/>
        </authorList>
    </citation>
    <scope>NUCLEOTIDE SEQUENCE</scope>
</reference>
<evidence type="ECO:0000313" key="1">
    <source>
        <dbReference type="EMBL" id="CAG9797671.1"/>
    </source>
</evidence>
<sequence length="114" mass="12626">MGTVICHPSTDLAAQCSACLPNTFSKRGKKLWTFPITTSVSNDSVYRLADTLKGSQPEQQEQVNLLQIEHEGIFSSISSSIYGHEGRASGNGDKENFLIILMTHLWLFININRA</sequence>
<accession>A0A9N9RJA8</accession>
<keyword evidence="2" id="KW-1185">Reference proteome</keyword>
<dbReference type="AlphaFoldDB" id="A0A9N9RJA8"/>
<proteinExistence type="predicted"/>
<gene>
    <name evidence="1" type="ORF">CHIRRI_LOCUS660</name>
</gene>
<dbReference type="OrthoDB" id="7788780at2759"/>
<reference evidence="1" key="1">
    <citation type="submission" date="2022-01" db="EMBL/GenBank/DDBJ databases">
        <authorList>
            <person name="King R."/>
        </authorList>
    </citation>
    <scope>NUCLEOTIDE SEQUENCE</scope>
</reference>
<protein>
    <submittedName>
        <fullName evidence="1">Uncharacterized protein</fullName>
    </submittedName>
</protein>
<organism evidence="1 2">
    <name type="scientific">Chironomus riparius</name>
    <dbReference type="NCBI Taxonomy" id="315576"/>
    <lineage>
        <taxon>Eukaryota</taxon>
        <taxon>Metazoa</taxon>
        <taxon>Ecdysozoa</taxon>
        <taxon>Arthropoda</taxon>
        <taxon>Hexapoda</taxon>
        <taxon>Insecta</taxon>
        <taxon>Pterygota</taxon>
        <taxon>Neoptera</taxon>
        <taxon>Endopterygota</taxon>
        <taxon>Diptera</taxon>
        <taxon>Nematocera</taxon>
        <taxon>Chironomoidea</taxon>
        <taxon>Chironomidae</taxon>
        <taxon>Chironominae</taxon>
        <taxon>Chironomus</taxon>
    </lineage>
</organism>
<name>A0A9N9RJA8_9DIPT</name>